<dbReference type="RefSeq" id="XP_024378490.1">
    <property type="nucleotide sequence ID" value="XM_024522722.2"/>
</dbReference>
<dbReference type="PANTHER" id="PTHR34599">
    <property type="entry name" value="PEROXIDASE-RELATED"/>
    <property type="match status" value="1"/>
</dbReference>
<dbReference type="InterPro" id="IPR052559">
    <property type="entry name" value="V-haloperoxidase"/>
</dbReference>
<evidence type="ECO:0000256" key="1">
    <source>
        <dbReference type="SAM" id="SignalP"/>
    </source>
</evidence>
<dbReference type="Gramene" id="Pp3c6_14200V3.2">
    <property type="protein sequence ID" value="PAC:32976288.CDS.1"/>
    <property type="gene ID" value="Pp3c6_14200"/>
</dbReference>
<dbReference type="Proteomes" id="UP000006727">
    <property type="component" value="Chromosome 6"/>
</dbReference>
<dbReference type="CDD" id="cd03398">
    <property type="entry name" value="PAP2_haloperoxidase"/>
    <property type="match status" value="1"/>
</dbReference>
<dbReference type="HOGENOM" id="CLU_580612_0_0_1"/>
<feature type="signal peptide" evidence="1">
    <location>
        <begin position="1"/>
        <end position="29"/>
    </location>
</feature>
<dbReference type="PaxDb" id="3218-PP1S195_100V6.1"/>
<dbReference type="GeneID" id="112283674"/>
<evidence type="ECO:0000313" key="4">
    <source>
        <dbReference type="Proteomes" id="UP000006727"/>
    </source>
</evidence>
<reference evidence="2 4" key="2">
    <citation type="journal article" date="2018" name="Plant J.">
        <title>The Physcomitrella patens chromosome-scale assembly reveals moss genome structure and evolution.</title>
        <authorList>
            <person name="Lang D."/>
            <person name="Ullrich K.K."/>
            <person name="Murat F."/>
            <person name="Fuchs J."/>
            <person name="Jenkins J."/>
            <person name="Haas F.B."/>
            <person name="Piednoel M."/>
            <person name="Gundlach H."/>
            <person name="Van Bel M."/>
            <person name="Meyberg R."/>
            <person name="Vives C."/>
            <person name="Morata J."/>
            <person name="Symeonidi A."/>
            <person name="Hiss M."/>
            <person name="Muchero W."/>
            <person name="Kamisugi Y."/>
            <person name="Saleh O."/>
            <person name="Blanc G."/>
            <person name="Decker E.L."/>
            <person name="van Gessel N."/>
            <person name="Grimwood J."/>
            <person name="Hayes R.D."/>
            <person name="Graham S.W."/>
            <person name="Gunter L.E."/>
            <person name="McDaniel S.F."/>
            <person name="Hoernstein S.N.W."/>
            <person name="Larsson A."/>
            <person name="Li F.W."/>
            <person name="Perroud P.F."/>
            <person name="Phillips J."/>
            <person name="Ranjan P."/>
            <person name="Rokshar D.S."/>
            <person name="Rothfels C.J."/>
            <person name="Schneider L."/>
            <person name="Shu S."/>
            <person name="Stevenson D.W."/>
            <person name="Thummler F."/>
            <person name="Tillich M."/>
            <person name="Villarreal Aguilar J.C."/>
            <person name="Widiez T."/>
            <person name="Wong G.K."/>
            <person name="Wymore A."/>
            <person name="Zhang Y."/>
            <person name="Zimmer A.D."/>
            <person name="Quatrano R.S."/>
            <person name="Mayer K.F.X."/>
            <person name="Goodstein D."/>
            <person name="Casacuberta J.M."/>
            <person name="Vandepoele K."/>
            <person name="Reski R."/>
            <person name="Cuming A.C."/>
            <person name="Tuskan G.A."/>
            <person name="Maumus F."/>
            <person name="Salse J."/>
            <person name="Schmutz J."/>
            <person name="Rensing S.A."/>
        </authorList>
    </citation>
    <scope>NUCLEOTIDE SEQUENCE [LARGE SCALE GENOMIC DNA]</scope>
    <source>
        <strain evidence="3 4">cv. Gransden 2004</strain>
    </source>
</reference>
<evidence type="ECO:0000313" key="2">
    <source>
        <dbReference type="EMBL" id="PNR52552.1"/>
    </source>
</evidence>
<protein>
    <recommendedName>
        <fullName evidence="5">Phosphatidic acid phosphatase type 2/haloperoxidase domain-containing protein</fullName>
    </recommendedName>
</protein>
<dbReference type="OrthoDB" id="1876163at2759"/>
<keyword evidence="4" id="KW-1185">Reference proteome</keyword>
<accession>A9TAS6</accession>
<reference evidence="3" key="3">
    <citation type="submission" date="2020-12" db="UniProtKB">
        <authorList>
            <consortium name="EnsemblPlants"/>
        </authorList>
    </citation>
    <scope>IDENTIFICATION</scope>
</reference>
<evidence type="ECO:0000313" key="3">
    <source>
        <dbReference type="EnsemblPlants" id="PAC:32976287.CDS.1"/>
    </source>
</evidence>
<dbReference type="EnsemblPlants" id="Pp3c6_14200V3.2">
    <property type="protein sequence ID" value="PAC:32976288.CDS.1"/>
    <property type="gene ID" value="Pp3c6_14200"/>
</dbReference>
<feature type="chain" id="PRO_5014298007" description="Phosphatidic acid phosphatase type 2/haloperoxidase domain-containing protein" evidence="1">
    <location>
        <begin position="30"/>
        <end position="476"/>
    </location>
</feature>
<name>A9TAS6_PHYPA</name>
<reference evidence="2 4" key="1">
    <citation type="journal article" date="2008" name="Science">
        <title>The Physcomitrella genome reveals evolutionary insights into the conquest of land by plants.</title>
        <authorList>
            <person name="Rensing S."/>
            <person name="Lang D."/>
            <person name="Zimmer A."/>
            <person name="Terry A."/>
            <person name="Salamov A."/>
            <person name="Shapiro H."/>
            <person name="Nishiyama T."/>
            <person name="Perroud P.-F."/>
            <person name="Lindquist E."/>
            <person name="Kamisugi Y."/>
            <person name="Tanahashi T."/>
            <person name="Sakakibara K."/>
            <person name="Fujita T."/>
            <person name="Oishi K."/>
            <person name="Shin-I T."/>
            <person name="Kuroki Y."/>
            <person name="Toyoda A."/>
            <person name="Suzuki Y."/>
            <person name="Hashimoto A."/>
            <person name="Yamaguchi K."/>
            <person name="Sugano A."/>
            <person name="Kohara Y."/>
            <person name="Fujiyama A."/>
            <person name="Anterola A."/>
            <person name="Aoki S."/>
            <person name="Ashton N."/>
            <person name="Barbazuk W.B."/>
            <person name="Barker E."/>
            <person name="Bennetzen J."/>
            <person name="Bezanilla M."/>
            <person name="Blankenship R."/>
            <person name="Cho S.H."/>
            <person name="Dutcher S."/>
            <person name="Estelle M."/>
            <person name="Fawcett J.A."/>
            <person name="Gundlach H."/>
            <person name="Hanada K."/>
            <person name="Heyl A."/>
            <person name="Hicks K.A."/>
            <person name="Hugh J."/>
            <person name="Lohr M."/>
            <person name="Mayer K."/>
            <person name="Melkozernov A."/>
            <person name="Murata T."/>
            <person name="Nelson D."/>
            <person name="Pils B."/>
            <person name="Prigge M."/>
            <person name="Reiss B."/>
            <person name="Renner T."/>
            <person name="Rombauts S."/>
            <person name="Rushton P."/>
            <person name="Sanderfoot A."/>
            <person name="Schween G."/>
            <person name="Shiu S.-H."/>
            <person name="Stueber K."/>
            <person name="Theodoulou F.L."/>
            <person name="Tu H."/>
            <person name="Van de Peer Y."/>
            <person name="Verrier P.J."/>
            <person name="Waters E."/>
            <person name="Wood A."/>
            <person name="Yang L."/>
            <person name="Cove D."/>
            <person name="Cuming A."/>
            <person name="Hasebe M."/>
            <person name="Lucas S."/>
            <person name="Mishler D.B."/>
            <person name="Reski R."/>
            <person name="Grigoriev I."/>
            <person name="Quatrano R.S."/>
            <person name="Boore J.L."/>
        </authorList>
    </citation>
    <scope>NUCLEOTIDE SEQUENCE [LARGE SCALE GENOMIC DNA]</scope>
    <source>
        <strain evidence="3 4">cv. Gransden 2004</strain>
    </source>
</reference>
<dbReference type="SUPFAM" id="SSF48317">
    <property type="entry name" value="Acid phosphatase/Vanadium-dependent haloperoxidase"/>
    <property type="match status" value="1"/>
</dbReference>
<dbReference type="Gramene" id="Pp3c6_14200V3.1">
    <property type="protein sequence ID" value="PAC:32976287.CDS.1"/>
    <property type="gene ID" value="Pp3c6_14200"/>
</dbReference>
<dbReference type="eggNOG" id="ENOG502S2U2">
    <property type="taxonomic scope" value="Eukaryota"/>
</dbReference>
<dbReference type="OMA" id="WIAINEA"/>
<dbReference type="EMBL" id="ABEU02000006">
    <property type="protein sequence ID" value="PNR52552.1"/>
    <property type="molecule type" value="Genomic_DNA"/>
</dbReference>
<dbReference type="EnsemblPlants" id="Pp3c6_14200V3.1">
    <property type="protein sequence ID" value="PAC:32976287.CDS.1"/>
    <property type="gene ID" value="Pp3c6_14200"/>
</dbReference>
<dbReference type="Gene3D" id="1.10.606.20">
    <property type="match status" value="1"/>
</dbReference>
<dbReference type="InterPro" id="IPR036938">
    <property type="entry name" value="PAP2/HPO_sf"/>
</dbReference>
<dbReference type="AlphaFoldDB" id="A9TAS6"/>
<keyword evidence="1" id="KW-0732">Signal</keyword>
<dbReference type="PANTHER" id="PTHR34599:SF1">
    <property type="entry name" value="PHOSPHATIDIC ACID PHOSPHATASE TYPE 2_HALOPEROXIDASE DOMAIN-CONTAINING PROTEIN"/>
    <property type="match status" value="1"/>
</dbReference>
<evidence type="ECO:0008006" key="5">
    <source>
        <dbReference type="Google" id="ProtNLM"/>
    </source>
</evidence>
<sequence>MEAIVMKSSSTFALLCVLALLLDGSAVTATTIDNVAVQWNSLLQSIICTRGILFNDASGYLSQMHLAQWHALLALKNTDRCSNGATEEAAVAYASRAVLVQYLGFDTNTILDPFLQNQLESLDLSASQKKTAKEIGEVVALRLVQSRVGGDLGKDFVLDAVTDALDESTPAPGIYRYQSTPGAAPSRLFSQLGQTKTYVLPNPVAMRKHFLKKYKPPAVPSKEWDTEYNQLKDIGRADWPGRTPEMDNQASFWFGGPKKGSLCTQDSFWNAAVLALLPAGTSLYDTVELYAKLHVSIHDAIVLGSSMQWAFWFWRPPTAYKTGDPGHAPLPNWNAWLDYNAHPEYPSLTAVITAAGASVVQKYFDRKSMKVKPFTVVGGSLGPVCDTSSPGIGPRHYDSLSAVVKDAQLGRMYAGHHFNVSVTDGAEIGAIVSEYVDMHWTEPGGPSGVLPDAAYLSVFARVPSKAGKSSDITYKV</sequence>
<gene>
    <name evidence="3" type="primary">LOC112283674</name>
    <name evidence="2" type="ORF">PHYPA_008926</name>
</gene>
<organism evidence="2">
    <name type="scientific">Physcomitrium patens</name>
    <name type="common">Spreading-leaved earth moss</name>
    <name type="synonym">Physcomitrella patens</name>
    <dbReference type="NCBI Taxonomy" id="3218"/>
    <lineage>
        <taxon>Eukaryota</taxon>
        <taxon>Viridiplantae</taxon>
        <taxon>Streptophyta</taxon>
        <taxon>Embryophyta</taxon>
        <taxon>Bryophyta</taxon>
        <taxon>Bryophytina</taxon>
        <taxon>Bryopsida</taxon>
        <taxon>Funariidae</taxon>
        <taxon>Funariales</taxon>
        <taxon>Funariaceae</taxon>
        <taxon>Physcomitrium</taxon>
    </lineage>
</organism>
<proteinExistence type="predicted"/>